<dbReference type="FunFam" id="1.20.140.10:FF:000004">
    <property type="entry name" value="Acyl-CoA dehydrogenase FadE25"/>
    <property type="match status" value="1"/>
</dbReference>
<dbReference type="Gene3D" id="2.40.110.10">
    <property type="entry name" value="Butyryl-CoA Dehydrogenase, subunit A, domain 2"/>
    <property type="match status" value="1"/>
</dbReference>
<dbReference type="InterPro" id="IPR009100">
    <property type="entry name" value="AcylCoA_DH/oxidase_NM_dom_sf"/>
</dbReference>
<dbReference type="EMBL" id="CAESAN010000030">
    <property type="protein sequence ID" value="CAB4340281.1"/>
    <property type="molecule type" value="Genomic_DNA"/>
</dbReference>
<keyword evidence="3" id="KW-0285">Flavoprotein</keyword>
<keyword evidence="4" id="KW-0274">FAD</keyword>
<comment type="cofactor">
    <cofactor evidence="1">
        <name>FAD</name>
        <dbReference type="ChEBI" id="CHEBI:57692"/>
    </cofactor>
</comment>
<dbReference type="PANTHER" id="PTHR43884">
    <property type="entry name" value="ACYL-COA DEHYDROGENASE"/>
    <property type="match status" value="1"/>
</dbReference>
<dbReference type="InterPro" id="IPR046373">
    <property type="entry name" value="Acyl-CoA_Oxase/DH_mid-dom_sf"/>
</dbReference>
<dbReference type="GO" id="GO:0003995">
    <property type="term" value="F:acyl-CoA dehydrogenase activity"/>
    <property type="evidence" value="ECO:0007669"/>
    <property type="project" value="InterPro"/>
</dbReference>
<protein>
    <submittedName>
        <fullName evidence="6">Unannotated protein</fullName>
    </submittedName>
</protein>
<organism evidence="6">
    <name type="scientific">freshwater metagenome</name>
    <dbReference type="NCBI Taxonomy" id="449393"/>
    <lineage>
        <taxon>unclassified sequences</taxon>
        <taxon>metagenomes</taxon>
        <taxon>ecological metagenomes</taxon>
    </lineage>
</organism>
<evidence type="ECO:0000256" key="3">
    <source>
        <dbReference type="ARBA" id="ARBA00022630"/>
    </source>
</evidence>
<dbReference type="PANTHER" id="PTHR43884:SF12">
    <property type="entry name" value="ISOVALERYL-COA DEHYDROGENASE, MITOCHONDRIAL-RELATED"/>
    <property type="match status" value="1"/>
</dbReference>
<dbReference type="Pfam" id="PF00441">
    <property type="entry name" value="Acyl-CoA_dh_1"/>
    <property type="match status" value="1"/>
</dbReference>
<evidence type="ECO:0000259" key="5">
    <source>
        <dbReference type="Pfam" id="PF00441"/>
    </source>
</evidence>
<dbReference type="InterPro" id="IPR009075">
    <property type="entry name" value="AcylCo_DH/oxidase_C"/>
</dbReference>
<name>A0A6J5ZCB2_9ZZZZ</name>
<gene>
    <name evidence="6" type="ORF">UFOPK3547_00514</name>
</gene>
<reference evidence="6" key="1">
    <citation type="submission" date="2020-05" db="EMBL/GenBank/DDBJ databases">
        <authorList>
            <person name="Chiriac C."/>
            <person name="Salcher M."/>
            <person name="Ghai R."/>
            <person name="Kavagutti S V."/>
        </authorList>
    </citation>
    <scope>NUCLEOTIDE SEQUENCE</scope>
</reference>
<dbReference type="InterPro" id="IPR036250">
    <property type="entry name" value="AcylCo_DH-like_C"/>
</dbReference>
<dbReference type="InterPro" id="IPR006089">
    <property type="entry name" value="Acyl-CoA_DH_CS"/>
</dbReference>
<evidence type="ECO:0000256" key="1">
    <source>
        <dbReference type="ARBA" id="ARBA00001974"/>
    </source>
</evidence>
<evidence type="ECO:0000313" key="6">
    <source>
        <dbReference type="EMBL" id="CAB4340281.1"/>
    </source>
</evidence>
<comment type="similarity">
    <text evidence="2">Belongs to the acyl-CoA dehydrogenase family.</text>
</comment>
<dbReference type="AlphaFoldDB" id="A0A6J5ZCB2"/>
<dbReference type="Gene3D" id="1.20.140.10">
    <property type="entry name" value="Butyryl-CoA Dehydrogenase, subunit A, domain 3"/>
    <property type="match status" value="1"/>
</dbReference>
<proteinExistence type="inferred from homology"/>
<dbReference type="PROSITE" id="PS00073">
    <property type="entry name" value="ACYL_COA_DH_2"/>
    <property type="match status" value="1"/>
</dbReference>
<evidence type="ECO:0000256" key="2">
    <source>
        <dbReference type="ARBA" id="ARBA00009347"/>
    </source>
</evidence>
<dbReference type="SUPFAM" id="SSF56645">
    <property type="entry name" value="Acyl-CoA dehydrogenase NM domain-like"/>
    <property type="match status" value="1"/>
</dbReference>
<accession>A0A6J5ZCB2</accession>
<feature type="domain" description="Acyl-CoA dehydrogenase/oxidase C-terminal" evidence="5">
    <location>
        <begin position="36"/>
        <end position="184"/>
    </location>
</feature>
<dbReference type="SUPFAM" id="SSF47203">
    <property type="entry name" value="Acyl-CoA dehydrogenase C-terminal domain-like"/>
    <property type="match status" value="1"/>
</dbReference>
<sequence length="198" mass="21128">MPSQITAKMGLWASDTAEIALDDVTASSDSMLGSVGDGFKVAMSALDSGRYSVAAGCVGLARASLEESISYANERTQFDRPIAGFQLVQAMIADMVVKTEAARLLVYKAGSVKDAGKPSTLETSIAKYYATETAVWCSDKAIQVHGGAGYSRDHPVERYYRDARVTTIYEGTSQIQQLIIGRAVTGVDALKPMVAELD</sequence>
<evidence type="ECO:0000256" key="4">
    <source>
        <dbReference type="ARBA" id="ARBA00022827"/>
    </source>
</evidence>